<dbReference type="RefSeq" id="WP_141637241.1">
    <property type="nucleotide sequence ID" value="NZ_VIGB01000003.1"/>
</dbReference>
<organism evidence="3 4">
    <name type="scientific">Kitasatospora acidiphila</name>
    <dbReference type="NCBI Taxonomy" id="2567942"/>
    <lineage>
        <taxon>Bacteria</taxon>
        <taxon>Bacillati</taxon>
        <taxon>Actinomycetota</taxon>
        <taxon>Actinomycetes</taxon>
        <taxon>Kitasatosporales</taxon>
        <taxon>Streptomycetaceae</taxon>
        <taxon>Kitasatospora</taxon>
    </lineage>
</organism>
<evidence type="ECO:0000256" key="1">
    <source>
        <dbReference type="SAM" id="Phobius"/>
    </source>
</evidence>
<dbReference type="OrthoDB" id="3874311at2"/>
<feature type="transmembrane region" description="Helical" evidence="1">
    <location>
        <begin position="209"/>
        <end position="226"/>
    </location>
</feature>
<proteinExistence type="predicted"/>
<accession>A0A540WEL1</accession>
<sequence length="269" mass="27271">MTTRQLRVLRVVVFAALCVALAATAHVSMSAAGLPVPVLVGAFAGTAGGTWLLAGRRRGLAMVSGWMVAVQAALHVLFEATASVGTGPVQAVRTAPGWAQLLLCTPRGVNPAGISPDELARTAGLDPDALSATGSGALAPMSDMAGMTGMNGMTGMPGTGAGHGMAGMGSAPLVDGLSAGMLAAHLLAALACALLLWRGEAAIAGLFEVLRTLAAVFLPVLALLALTPRGWEPPAPARPRSRHTRLPRLAVLSHALVRRGPPRRVALAF</sequence>
<keyword evidence="1" id="KW-0472">Membrane</keyword>
<evidence type="ECO:0000313" key="3">
    <source>
        <dbReference type="EMBL" id="TQF06834.1"/>
    </source>
</evidence>
<gene>
    <name evidence="3" type="ORF">E6W39_37425</name>
</gene>
<dbReference type="Proteomes" id="UP000319103">
    <property type="component" value="Unassembled WGS sequence"/>
</dbReference>
<feature type="signal peptide" evidence="2">
    <location>
        <begin position="1"/>
        <end position="25"/>
    </location>
</feature>
<evidence type="ECO:0000313" key="4">
    <source>
        <dbReference type="Proteomes" id="UP000319103"/>
    </source>
</evidence>
<comment type="caution">
    <text evidence="3">The sequence shown here is derived from an EMBL/GenBank/DDBJ whole genome shotgun (WGS) entry which is preliminary data.</text>
</comment>
<dbReference type="EMBL" id="VIGB01000003">
    <property type="protein sequence ID" value="TQF06834.1"/>
    <property type="molecule type" value="Genomic_DNA"/>
</dbReference>
<protein>
    <submittedName>
        <fullName evidence="3">PE-PGRS family protein</fullName>
    </submittedName>
</protein>
<keyword evidence="2" id="KW-0732">Signal</keyword>
<keyword evidence="1" id="KW-1133">Transmembrane helix</keyword>
<name>A0A540WEL1_9ACTN</name>
<feature type="transmembrane region" description="Helical" evidence="1">
    <location>
        <begin position="32"/>
        <end position="53"/>
    </location>
</feature>
<evidence type="ECO:0000256" key="2">
    <source>
        <dbReference type="SAM" id="SignalP"/>
    </source>
</evidence>
<keyword evidence="4" id="KW-1185">Reference proteome</keyword>
<keyword evidence="1" id="KW-0812">Transmembrane</keyword>
<feature type="transmembrane region" description="Helical" evidence="1">
    <location>
        <begin position="60"/>
        <end position="78"/>
    </location>
</feature>
<feature type="transmembrane region" description="Helical" evidence="1">
    <location>
        <begin position="177"/>
        <end position="197"/>
    </location>
</feature>
<dbReference type="AlphaFoldDB" id="A0A540WEL1"/>
<feature type="chain" id="PRO_5038908591" evidence="2">
    <location>
        <begin position="26"/>
        <end position="269"/>
    </location>
</feature>
<reference evidence="3 4" key="1">
    <citation type="submission" date="2019-06" db="EMBL/GenBank/DDBJ databases">
        <title>Description of Kitasatospora acidophila sp. nov. isolated from pine grove soil, and reclassification of Streptomyces novaecaesareae to Kitasatospora novaeceasareae comb. nov.</title>
        <authorList>
            <person name="Kim M.J."/>
        </authorList>
    </citation>
    <scope>NUCLEOTIDE SEQUENCE [LARGE SCALE GENOMIC DNA]</scope>
    <source>
        <strain evidence="3 4">MMS16-CNU292</strain>
    </source>
</reference>